<dbReference type="Proteomes" id="UP001222325">
    <property type="component" value="Unassembled WGS sequence"/>
</dbReference>
<dbReference type="AlphaFoldDB" id="A0AAD6XFZ1"/>
<feature type="domain" description="CxC6 like cysteine cluster associated with KDZ" evidence="2">
    <location>
        <begin position="191"/>
        <end position="254"/>
    </location>
</feature>
<name>A0AAD6XFZ1_9AGAR</name>
<evidence type="ECO:0000259" key="2">
    <source>
        <dbReference type="Pfam" id="PF18721"/>
    </source>
</evidence>
<dbReference type="Pfam" id="PF18721">
    <property type="entry name" value="CxC6"/>
    <property type="match status" value="1"/>
</dbReference>
<accession>A0AAD6XFZ1</accession>
<gene>
    <name evidence="3" type="ORF">B0H15DRAFT_794034</name>
</gene>
<comment type="caution">
    <text evidence="3">The sequence shown here is derived from an EMBL/GenBank/DDBJ whole genome shotgun (WGS) entry which is preliminary data.</text>
</comment>
<evidence type="ECO:0000259" key="1">
    <source>
        <dbReference type="Pfam" id="PF18718"/>
    </source>
</evidence>
<dbReference type="EMBL" id="JARJCN010000148">
    <property type="protein sequence ID" value="KAJ7068870.1"/>
    <property type="molecule type" value="Genomic_DNA"/>
</dbReference>
<evidence type="ECO:0000313" key="4">
    <source>
        <dbReference type="Proteomes" id="UP001222325"/>
    </source>
</evidence>
<protein>
    <recommendedName>
        <fullName evidence="5">CxC6 like cysteine cluster associated with KDZ domain-containing protein</fullName>
    </recommendedName>
</protein>
<keyword evidence="4" id="KW-1185">Reference proteome</keyword>
<proteinExistence type="predicted"/>
<feature type="non-terminal residue" evidence="3">
    <location>
        <position position="500"/>
    </location>
</feature>
<dbReference type="Pfam" id="PF18718">
    <property type="entry name" value="CxC5"/>
    <property type="match status" value="1"/>
</dbReference>
<organism evidence="3 4">
    <name type="scientific">Mycena belliarum</name>
    <dbReference type="NCBI Taxonomy" id="1033014"/>
    <lineage>
        <taxon>Eukaryota</taxon>
        <taxon>Fungi</taxon>
        <taxon>Dikarya</taxon>
        <taxon>Basidiomycota</taxon>
        <taxon>Agaricomycotina</taxon>
        <taxon>Agaricomycetes</taxon>
        <taxon>Agaricomycetidae</taxon>
        <taxon>Agaricales</taxon>
        <taxon>Marasmiineae</taxon>
        <taxon>Mycenaceae</taxon>
        <taxon>Mycena</taxon>
    </lineage>
</organism>
<dbReference type="InterPro" id="IPR041539">
    <property type="entry name" value="CxC5"/>
</dbReference>
<evidence type="ECO:0000313" key="3">
    <source>
        <dbReference type="EMBL" id="KAJ7068870.1"/>
    </source>
</evidence>
<sequence length="500" mass="57129">LTKRQEYKATLFTLRRGILPITIASLYCQHCHTTYHHNYKVRNASSPLAQREYYGGIPDLIMVSQHHVVERQLAVLWEVQMFLSHTSAEAASRIYNEALRTRTDDTEVLLNPVTVWDTFFLHALLRDSTKHQVCLSVPHNETNAQRLNVTLEARNTRMAGTGQDQWAHACRDCMKVVGTSASSRCRISACVTDGVTVGHACCGVHDCKIPLANQRAWFCPSHNDLRFTCAVRGCDEKSETGWRTCAETAHRGYEVERRAQGKAMFMLKVRLARTSGQAEPSTPMTDLDYLDEAPPEEEDELNPVSVKIRGRLSRRWTHNEQLMVRCCSIILSRATFFGSEAITSVKEFIHVTFPVHYPGSLPSYIFYDNNCLLRRHLAASQNPMDARLNNVGLPVDAFHASRKHKESDAFCIMNCSPAAFPELMDENKWIFNSSVAEQVNVWFGKYQPIVKEMPVLRYNFFLDEMISLRNNWMVRKLQLDGKQPHFIPLEDLEMELALMS</sequence>
<reference evidence="3" key="1">
    <citation type="submission" date="2023-03" db="EMBL/GenBank/DDBJ databases">
        <title>Massive genome expansion in bonnet fungi (Mycena s.s.) driven by repeated elements and novel gene families across ecological guilds.</title>
        <authorList>
            <consortium name="Lawrence Berkeley National Laboratory"/>
            <person name="Harder C.B."/>
            <person name="Miyauchi S."/>
            <person name="Viragh M."/>
            <person name="Kuo A."/>
            <person name="Thoen E."/>
            <person name="Andreopoulos B."/>
            <person name="Lu D."/>
            <person name="Skrede I."/>
            <person name="Drula E."/>
            <person name="Henrissat B."/>
            <person name="Morin E."/>
            <person name="Kohler A."/>
            <person name="Barry K."/>
            <person name="LaButti K."/>
            <person name="Morin E."/>
            <person name="Salamov A."/>
            <person name="Lipzen A."/>
            <person name="Mereny Z."/>
            <person name="Hegedus B."/>
            <person name="Baldrian P."/>
            <person name="Stursova M."/>
            <person name="Weitz H."/>
            <person name="Taylor A."/>
            <person name="Grigoriev I.V."/>
            <person name="Nagy L.G."/>
            <person name="Martin F."/>
            <person name="Kauserud H."/>
        </authorList>
    </citation>
    <scope>NUCLEOTIDE SEQUENCE</scope>
    <source>
        <strain evidence="3">CBHHK173m</strain>
    </source>
</reference>
<feature type="domain" description="CxC5 like cysteine cluster associated with KDZ" evidence="1">
    <location>
        <begin position="1"/>
        <end position="98"/>
    </location>
</feature>
<evidence type="ECO:0008006" key="5">
    <source>
        <dbReference type="Google" id="ProtNLM"/>
    </source>
</evidence>
<dbReference type="InterPro" id="IPR040898">
    <property type="entry name" value="CxC6"/>
</dbReference>